<accession>A0A6A5RLM0</accession>
<gene>
    <name evidence="2" type="ORF">M421DRAFT_392879</name>
</gene>
<protein>
    <recommendedName>
        <fullName evidence="4">Metallo-beta-lactamase domain-containing protein</fullName>
    </recommendedName>
</protein>
<dbReference type="PANTHER" id="PTHR43546:SF9">
    <property type="entry name" value="L-ASCORBATE-6-PHOSPHATE LACTONASE ULAG-RELATED"/>
    <property type="match status" value="1"/>
</dbReference>
<name>A0A6A5RLM0_9PLEO</name>
<evidence type="ECO:0000313" key="2">
    <source>
        <dbReference type="EMBL" id="KAF1928150.1"/>
    </source>
</evidence>
<keyword evidence="1" id="KW-0378">Hydrolase</keyword>
<evidence type="ECO:0008006" key="4">
    <source>
        <dbReference type="Google" id="ProtNLM"/>
    </source>
</evidence>
<keyword evidence="3" id="KW-1185">Reference proteome</keyword>
<sequence length="156" mass="16758">LPPIDTVLLSHEDHIDNLNPEDCELLDGRKAFTTSDGARNLAPRPGVLALKPWATTEACIDGTRFKITGTPCQQILGGEVTGLVLETESFGFHSSGPPNAIWISGETIYLDELVEIGRKWHVKVAVIHLGDARVPLSAGPVQIVMDNKSAVDLVGI</sequence>
<reference evidence="2" key="1">
    <citation type="journal article" date="2020" name="Stud. Mycol.">
        <title>101 Dothideomycetes genomes: a test case for predicting lifestyles and emergence of pathogens.</title>
        <authorList>
            <person name="Haridas S."/>
            <person name="Albert R."/>
            <person name="Binder M."/>
            <person name="Bloem J."/>
            <person name="Labutti K."/>
            <person name="Salamov A."/>
            <person name="Andreopoulos B."/>
            <person name="Baker S."/>
            <person name="Barry K."/>
            <person name="Bills G."/>
            <person name="Bluhm B."/>
            <person name="Cannon C."/>
            <person name="Castanera R."/>
            <person name="Culley D."/>
            <person name="Daum C."/>
            <person name="Ezra D."/>
            <person name="Gonzalez J."/>
            <person name="Henrissat B."/>
            <person name="Kuo A."/>
            <person name="Liang C."/>
            <person name="Lipzen A."/>
            <person name="Lutzoni F."/>
            <person name="Magnuson J."/>
            <person name="Mondo S."/>
            <person name="Nolan M."/>
            <person name="Ohm R."/>
            <person name="Pangilinan J."/>
            <person name="Park H.-J."/>
            <person name="Ramirez L."/>
            <person name="Alfaro M."/>
            <person name="Sun H."/>
            <person name="Tritt A."/>
            <person name="Yoshinaga Y."/>
            <person name="Zwiers L.-H."/>
            <person name="Turgeon B."/>
            <person name="Goodwin S."/>
            <person name="Spatafora J."/>
            <person name="Crous P."/>
            <person name="Grigoriev I."/>
        </authorList>
    </citation>
    <scope>NUCLEOTIDE SEQUENCE</scope>
    <source>
        <strain evidence="2">CBS 183.55</strain>
    </source>
</reference>
<dbReference type="InterPro" id="IPR036866">
    <property type="entry name" value="RibonucZ/Hydroxyglut_hydro"/>
</dbReference>
<dbReference type="Proteomes" id="UP000800082">
    <property type="component" value="Unassembled WGS sequence"/>
</dbReference>
<evidence type="ECO:0000256" key="1">
    <source>
        <dbReference type="ARBA" id="ARBA00022801"/>
    </source>
</evidence>
<dbReference type="EMBL" id="ML978970">
    <property type="protein sequence ID" value="KAF1928150.1"/>
    <property type="molecule type" value="Genomic_DNA"/>
</dbReference>
<proteinExistence type="predicted"/>
<dbReference type="AlphaFoldDB" id="A0A6A5RLM0"/>
<dbReference type="GeneID" id="54347687"/>
<dbReference type="GO" id="GO:0016787">
    <property type="term" value="F:hydrolase activity"/>
    <property type="evidence" value="ECO:0007669"/>
    <property type="project" value="UniProtKB-KW"/>
</dbReference>
<dbReference type="OrthoDB" id="332863at2759"/>
<organism evidence="2 3">
    <name type="scientific">Didymella exigua CBS 183.55</name>
    <dbReference type="NCBI Taxonomy" id="1150837"/>
    <lineage>
        <taxon>Eukaryota</taxon>
        <taxon>Fungi</taxon>
        <taxon>Dikarya</taxon>
        <taxon>Ascomycota</taxon>
        <taxon>Pezizomycotina</taxon>
        <taxon>Dothideomycetes</taxon>
        <taxon>Pleosporomycetidae</taxon>
        <taxon>Pleosporales</taxon>
        <taxon>Pleosporineae</taxon>
        <taxon>Didymellaceae</taxon>
        <taxon>Didymella</taxon>
    </lineage>
</organism>
<dbReference type="Gene3D" id="3.60.15.10">
    <property type="entry name" value="Ribonuclease Z/Hydroxyacylglutathione hydrolase-like"/>
    <property type="match status" value="1"/>
</dbReference>
<feature type="non-terminal residue" evidence="2">
    <location>
        <position position="1"/>
    </location>
</feature>
<dbReference type="InterPro" id="IPR050114">
    <property type="entry name" value="UPF0173_UPF0282_UlaG_hydrolase"/>
</dbReference>
<dbReference type="SUPFAM" id="SSF56281">
    <property type="entry name" value="Metallo-hydrolase/oxidoreductase"/>
    <property type="match status" value="1"/>
</dbReference>
<dbReference type="RefSeq" id="XP_033448402.1">
    <property type="nucleotide sequence ID" value="XM_033590033.1"/>
</dbReference>
<dbReference type="PANTHER" id="PTHR43546">
    <property type="entry name" value="UPF0173 METAL-DEPENDENT HYDROLASE MJ1163-RELATED"/>
    <property type="match status" value="1"/>
</dbReference>
<evidence type="ECO:0000313" key="3">
    <source>
        <dbReference type="Proteomes" id="UP000800082"/>
    </source>
</evidence>